<keyword evidence="4 10" id="KW-0812">Transmembrane</keyword>
<evidence type="ECO:0000256" key="2">
    <source>
        <dbReference type="ARBA" id="ARBA00006375"/>
    </source>
</evidence>
<evidence type="ECO:0000256" key="5">
    <source>
        <dbReference type="ARBA" id="ARBA00022737"/>
    </source>
</evidence>
<accession>A0A2P1L4C4</accession>
<dbReference type="InterPro" id="IPR018108">
    <property type="entry name" value="MCP_transmembrane"/>
</dbReference>
<dbReference type="GO" id="GO:0005741">
    <property type="term" value="C:mitochondrial outer membrane"/>
    <property type="evidence" value="ECO:0007669"/>
    <property type="project" value="UniProtKB-SubCell"/>
</dbReference>
<dbReference type="AlphaFoldDB" id="A0A2P1L4C4"/>
<dbReference type="PROSITE" id="PS50920">
    <property type="entry name" value="SOLCAR"/>
    <property type="match status" value="1"/>
</dbReference>
<dbReference type="PANTHER" id="PTHR21252">
    <property type="entry name" value="TB1 PROTEIN-RELATED"/>
    <property type="match status" value="1"/>
</dbReference>
<keyword evidence="3 11" id="KW-0813">Transport</keyword>
<proteinExistence type="evidence at transcript level"/>
<keyword evidence="9 10" id="KW-0472">Membrane</keyword>
<keyword evidence="8" id="KW-0496">Mitochondrion</keyword>
<dbReference type="Gene3D" id="1.50.40.10">
    <property type="entry name" value="Mitochondrial carrier domain"/>
    <property type="match status" value="2"/>
</dbReference>
<evidence type="ECO:0000256" key="4">
    <source>
        <dbReference type="ARBA" id="ARBA00022692"/>
    </source>
</evidence>
<keyword evidence="5" id="KW-0677">Repeat</keyword>
<reference evidence="13" key="1">
    <citation type="journal article" date="2018" name="Dev. Comp. Immunol.">
        <title>Immune repertoire in the transcriptome of Littorina littorea reveals new trends in lophotrochozoan proto-complement evolution.</title>
        <authorList>
            <person name="Gorbushin A.M."/>
        </authorList>
    </citation>
    <scope>NUCLEOTIDE SEQUENCE</scope>
</reference>
<dbReference type="PANTHER" id="PTHR21252:SF2">
    <property type="entry name" value="MITOCHONDRIAL OUTER MEMBRANE PROTEIN SLC25A46"/>
    <property type="match status" value="1"/>
</dbReference>
<feature type="region of interest" description="Disordered" evidence="12">
    <location>
        <begin position="1"/>
        <end position="26"/>
    </location>
</feature>
<dbReference type="InterPro" id="IPR039158">
    <property type="entry name" value="SLC25A46"/>
</dbReference>
<organism evidence="13">
    <name type="scientific">Testudinalia testudinalis</name>
    <name type="common">Tortoise-shell limpet</name>
    <name type="synonym">Tectura testudinalis</name>
    <dbReference type="NCBI Taxonomy" id="2126142"/>
    <lineage>
        <taxon>Eukaryota</taxon>
        <taxon>Metazoa</taxon>
        <taxon>Spiralia</taxon>
        <taxon>Lophotrochozoa</taxon>
        <taxon>Mollusca</taxon>
        <taxon>Gastropoda</taxon>
        <taxon>Patellogastropoda</taxon>
        <taxon>Lottioidea</taxon>
        <taxon>Lottiidae</taxon>
        <taxon>Testudinalia</taxon>
    </lineage>
</organism>
<evidence type="ECO:0000256" key="11">
    <source>
        <dbReference type="RuleBase" id="RU000488"/>
    </source>
</evidence>
<evidence type="ECO:0000256" key="7">
    <source>
        <dbReference type="ARBA" id="ARBA00022989"/>
    </source>
</evidence>
<evidence type="ECO:0000256" key="3">
    <source>
        <dbReference type="ARBA" id="ARBA00022448"/>
    </source>
</evidence>
<keyword evidence="7" id="KW-1133">Transmembrane helix</keyword>
<dbReference type="Pfam" id="PF00153">
    <property type="entry name" value="Mito_carr"/>
    <property type="match status" value="2"/>
</dbReference>
<dbReference type="EMBL" id="MG596907">
    <property type="protein sequence ID" value="AVP12662.1"/>
    <property type="molecule type" value="mRNA"/>
</dbReference>
<protein>
    <submittedName>
        <fullName evidence="13">Solute carrier family 25 member 46</fullName>
    </submittedName>
</protein>
<evidence type="ECO:0000256" key="8">
    <source>
        <dbReference type="ARBA" id="ARBA00023128"/>
    </source>
</evidence>
<dbReference type="SUPFAM" id="SSF103506">
    <property type="entry name" value="Mitochondrial carrier"/>
    <property type="match status" value="1"/>
</dbReference>
<evidence type="ECO:0000256" key="1">
    <source>
        <dbReference type="ARBA" id="ARBA00004374"/>
    </source>
</evidence>
<feature type="compositionally biased region" description="Basic and acidic residues" evidence="12">
    <location>
        <begin position="16"/>
        <end position="26"/>
    </location>
</feature>
<feature type="region of interest" description="Disordered" evidence="12">
    <location>
        <begin position="377"/>
        <end position="419"/>
    </location>
</feature>
<dbReference type="GO" id="GO:0090149">
    <property type="term" value="P:mitochondrial membrane fission"/>
    <property type="evidence" value="ECO:0007669"/>
    <property type="project" value="InterPro"/>
</dbReference>
<comment type="subcellular location">
    <subcellularLocation>
        <location evidence="1">Mitochondrion outer membrane</location>
        <topology evidence="1">Multi-pass membrane protein</topology>
    </subcellularLocation>
</comment>
<evidence type="ECO:0000313" key="13">
    <source>
        <dbReference type="EMBL" id="AVP12662.1"/>
    </source>
</evidence>
<feature type="compositionally biased region" description="Polar residues" evidence="12">
    <location>
        <begin position="1"/>
        <end position="14"/>
    </location>
</feature>
<evidence type="ECO:0000256" key="12">
    <source>
        <dbReference type="SAM" id="MobiDB-lite"/>
    </source>
</evidence>
<comment type="similarity">
    <text evidence="2 11">Belongs to the mitochondrial carrier (TC 2.A.29) family.</text>
</comment>
<sequence>MGTNVTYDSFSMSERYSPKDSSRRNQLDDEIRYRQYLEAEQSNKPVPSQPDQFQKAAGFAIGLSSVFAEQILSHPCKVIRRQCQVHHNGEWYHLTPFTLIQVLINRYRHQGMGTLWKGLGSVFVVSGFVMISDTVISEITPLPKEVSRHSSIKKNLQNVLLKGLTFALATPLFASSLIETIQSDIASERPGVFDCIKEAATRIMGWGMPQTTRLLPIWKLVLPTAIFRVTQYVICSVAQYTVVSSIRSDQLEAGESSETSSSMSQTLYDEYFPDLIGTFSGAIIADIALYPLETVLNRLYIQGTRTIIDNMDTGFGVIPINTGYEGFINCFQSIVIEEGLQGLYRGFGALLLQYAIHAAILRMARILFVKLTESYRPKQRPSLPPISPNPALSTSDSKYSPYRPPTNPNSPSYYQYRDK</sequence>
<dbReference type="InterPro" id="IPR023395">
    <property type="entry name" value="MCP_dom_sf"/>
</dbReference>
<feature type="repeat" description="Solcar" evidence="10">
    <location>
        <begin position="269"/>
        <end position="371"/>
    </location>
</feature>
<evidence type="ECO:0000256" key="9">
    <source>
        <dbReference type="ARBA" id="ARBA00023136"/>
    </source>
</evidence>
<name>A0A2P1L4C4_TESTE</name>
<evidence type="ECO:0000256" key="10">
    <source>
        <dbReference type="PROSITE-ProRule" id="PRU00282"/>
    </source>
</evidence>
<evidence type="ECO:0000256" key="6">
    <source>
        <dbReference type="ARBA" id="ARBA00022787"/>
    </source>
</evidence>
<keyword evidence="6" id="KW-1000">Mitochondrion outer membrane</keyword>